<evidence type="ECO:0008006" key="3">
    <source>
        <dbReference type="Google" id="ProtNLM"/>
    </source>
</evidence>
<reference evidence="2" key="1">
    <citation type="submission" date="2019-08" db="EMBL/GenBank/DDBJ databases">
        <authorList>
            <person name="Kucharzyk K."/>
            <person name="Murdoch R.W."/>
            <person name="Higgins S."/>
            <person name="Loffler F."/>
        </authorList>
    </citation>
    <scope>NUCLEOTIDE SEQUENCE</scope>
</reference>
<gene>
    <name evidence="2" type="ORF">SDC9_119199</name>
</gene>
<sequence>MKFATGQTIKQLQDELVNNLIKRGIGGITDKRGRVIPFTSYAELLSRSIVAETQNTCVMNVAKEHDKDLVKMTQHNTTCPICAVYEGRVYSLTGKDERFPKLSNIPGFNKGYNNIHPRCRHRITPYIEKYNDVKEDIKNSNRPFEVDKDKEASIKAYQEEQKEKARLRNDKKDYEKYSQILGEEAPKSLQSFREIKYNNSEQWNDLKENFKIVDSYKVDFGSVNVRKILELDKLAFDAKRNKQISRFKKQGNFAVLQYNDHTKFASSRIAYATDTEYIKFKGNKEDLVLLKDEGRVFKTSELGDIVDCEENKIPRHFDTEAKFFEYLNDVAKNEEINEIFMLSEKKMCESCRNVAKQFIKKHPSIKVNVVSSKTFDGWKGR</sequence>
<dbReference type="GO" id="GO:0005198">
    <property type="term" value="F:structural molecule activity"/>
    <property type="evidence" value="ECO:0007669"/>
    <property type="project" value="InterPro"/>
</dbReference>
<dbReference type="AlphaFoldDB" id="A0A645C335"/>
<organism evidence="2">
    <name type="scientific">bioreactor metagenome</name>
    <dbReference type="NCBI Taxonomy" id="1076179"/>
    <lineage>
        <taxon>unclassified sequences</taxon>
        <taxon>metagenomes</taxon>
        <taxon>ecological metagenomes</taxon>
    </lineage>
</organism>
<dbReference type="InterPro" id="IPR032721">
    <property type="entry name" value="Toxin-deaminase"/>
</dbReference>
<evidence type="ECO:0000256" key="1">
    <source>
        <dbReference type="SAM" id="Coils"/>
    </source>
</evidence>
<dbReference type="Pfam" id="PF14424">
    <property type="entry name" value="Toxin-deaminase"/>
    <property type="match status" value="1"/>
</dbReference>
<evidence type="ECO:0000313" key="2">
    <source>
        <dbReference type="EMBL" id="MPM72226.1"/>
    </source>
</evidence>
<name>A0A645C335_9ZZZZ</name>
<comment type="caution">
    <text evidence="2">The sequence shown here is derived from an EMBL/GenBank/DDBJ whole genome shotgun (WGS) entry which is preliminary data.</text>
</comment>
<dbReference type="Pfam" id="PF06152">
    <property type="entry name" value="Phage_min_cap2"/>
    <property type="match status" value="1"/>
</dbReference>
<protein>
    <recommendedName>
        <fullName evidence="3">Phage head morphogenesis domain-containing protein</fullName>
    </recommendedName>
</protein>
<dbReference type="EMBL" id="VSSQ01024613">
    <property type="protein sequence ID" value="MPM72226.1"/>
    <property type="molecule type" value="Genomic_DNA"/>
</dbReference>
<dbReference type="InterPro" id="IPR009319">
    <property type="entry name" value="Phage_A118_VSP1"/>
</dbReference>
<proteinExistence type="predicted"/>
<accession>A0A645C335</accession>
<feature type="coiled-coil region" evidence="1">
    <location>
        <begin position="150"/>
        <end position="177"/>
    </location>
</feature>
<keyword evidence="1" id="KW-0175">Coiled coil</keyword>